<protein>
    <recommendedName>
        <fullName evidence="3">F-box domain-containing protein</fullName>
    </recommendedName>
</protein>
<sequence length="191" mass="21264">MQLPLPNELVDSIIDNLHSDIASLLECALVGRAWARSSQRGIFRQIVLNPFLRTDDYLKTTERLVAAFDAQPRLESYVRSLELRGFWSTNTRVDAATASVVQRLANMNDLTLSSINWTVLSPMLKAKLTGIFQSPSLRQVFSRDLHMPAFAELASLLACARHLKVLDLSADCVDSTLPTEIAVDCSEVYTP</sequence>
<name>A0A6A4GSS8_9AGAR</name>
<dbReference type="Proteomes" id="UP000799118">
    <property type="component" value="Unassembled WGS sequence"/>
</dbReference>
<gene>
    <name evidence="1" type="ORF">BT96DRAFT_1004141</name>
</gene>
<keyword evidence="2" id="KW-1185">Reference proteome</keyword>
<accession>A0A6A4GSS8</accession>
<proteinExistence type="predicted"/>
<evidence type="ECO:0000313" key="2">
    <source>
        <dbReference type="Proteomes" id="UP000799118"/>
    </source>
</evidence>
<dbReference type="OrthoDB" id="2745898at2759"/>
<dbReference type="EMBL" id="ML769741">
    <property type="protein sequence ID" value="KAE9388496.1"/>
    <property type="molecule type" value="Genomic_DNA"/>
</dbReference>
<organism evidence="1 2">
    <name type="scientific">Gymnopus androsaceus JB14</name>
    <dbReference type="NCBI Taxonomy" id="1447944"/>
    <lineage>
        <taxon>Eukaryota</taxon>
        <taxon>Fungi</taxon>
        <taxon>Dikarya</taxon>
        <taxon>Basidiomycota</taxon>
        <taxon>Agaricomycotina</taxon>
        <taxon>Agaricomycetes</taxon>
        <taxon>Agaricomycetidae</taxon>
        <taxon>Agaricales</taxon>
        <taxon>Marasmiineae</taxon>
        <taxon>Omphalotaceae</taxon>
        <taxon>Gymnopus</taxon>
    </lineage>
</organism>
<evidence type="ECO:0000313" key="1">
    <source>
        <dbReference type="EMBL" id="KAE9388496.1"/>
    </source>
</evidence>
<dbReference type="AlphaFoldDB" id="A0A6A4GSS8"/>
<evidence type="ECO:0008006" key="3">
    <source>
        <dbReference type="Google" id="ProtNLM"/>
    </source>
</evidence>
<reference evidence="1" key="1">
    <citation type="journal article" date="2019" name="Environ. Microbiol.">
        <title>Fungal ecological strategies reflected in gene transcription - a case study of two litter decomposers.</title>
        <authorList>
            <person name="Barbi F."/>
            <person name="Kohler A."/>
            <person name="Barry K."/>
            <person name="Baskaran P."/>
            <person name="Daum C."/>
            <person name="Fauchery L."/>
            <person name="Ihrmark K."/>
            <person name="Kuo A."/>
            <person name="LaButti K."/>
            <person name="Lipzen A."/>
            <person name="Morin E."/>
            <person name="Grigoriev I.V."/>
            <person name="Henrissat B."/>
            <person name="Lindahl B."/>
            <person name="Martin F."/>
        </authorList>
    </citation>
    <scope>NUCLEOTIDE SEQUENCE</scope>
    <source>
        <strain evidence="1">JB14</strain>
    </source>
</reference>